<feature type="transmembrane region" description="Helical" evidence="1">
    <location>
        <begin position="201"/>
        <end position="223"/>
    </location>
</feature>
<keyword evidence="1" id="KW-1133">Transmembrane helix</keyword>
<organism evidence="3 4">
    <name type="scientific">Athelia psychrophila</name>
    <dbReference type="NCBI Taxonomy" id="1759441"/>
    <lineage>
        <taxon>Eukaryota</taxon>
        <taxon>Fungi</taxon>
        <taxon>Dikarya</taxon>
        <taxon>Basidiomycota</taxon>
        <taxon>Agaricomycotina</taxon>
        <taxon>Agaricomycetes</taxon>
        <taxon>Agaricomycetidae</taxon>
        <taxon>Atheliales</taxon>
        <taxon>Atheliaceae</taxon>
        <taxon>Athelia</taxon>
    </lineage>
</organism>
<dbReference type="Pfam" id="PF20153">
    <property type="entry name" value="DUF6535"/>
    <property type="match status" value="1"/>
</dbReference>
<dbReference type="InterPro" id="IPR045338">
    <property type="entry name" value="DUF6535"/>
</dbReference>
<gene>
    <name evidence="3" type="ORF">FIBSPDRAFT_954296</name>
</gene>
<feature type="transmembrane region" description="Helical" evidence="1">
    <location>
        <begin position="136"/>
        <end position="159"/>
    </location>
</feature>
<evidence type="ECO:0000259" key="2">
    <source>
        <dbReference type="Pfam" id="PF20153"/>
    </source>
</evidence>
<evidence type="ECO:0000313" key="4">
    <source>
        <dbReference type="Proteomes" id="UP000076532"/>
    </source>
</evidence>
<name>A0A166JHL1_9AGAM</name>
<dbReference type="AlphaFoldDB" id="A0A166JHL1"/>
<reference evidence="3 4" key="1">
    <citation type="journal article" date="2016" name="Mol. Biol. Evol.">
        <title>Comparative Genomics of Early-Diverging Mushroom-Forming Fungi Provides Insights into the Origins of Lignocellulose Decay Capabilities.</title>
        <authorList>
            <person name="Nagy L.G."/>
            <person name="Riley R."/>
            <person name="Tritt A."/>
            <person name="Adam C."/>
            <person name="Daum C."/>
            <person name="Floudas D."/>
            <person name="Sun H."/>
            <person name="Yadav J.S."/>
            <person name="Pangilinan J."/>
            <person name="Larsson K.H."/>
            <person name="Matsuura K."/>
            <person name="Barry K."/>
            <person name="Labutti K."/>
            <person name="Kuo R."/>
            <person name="Ohm R.A."/>
            <person name="Bhattacharya S.S."/>
            <person name="Shirouzu T."/>
            <person name="Yoshinaga Y."/>
            <person name="Martin F.M."/>
            <person name="Grigoriev I.V."/>
            <person name="Hibbett D.S."/>
        </authorList>
    </citation>
    <scope>NUCLEOTIDE SEQUENCE [LARGE SCALE GENOMIC DNA]</scope>
    <source>
        <strain evidence="3 4">CBS 109695</strain>
    </source>
</reference>
<evidence type="ECO:0000256" key="1">
    <source>
        <dbReference type="SAM" id="Phobius"/>
    </source>
</evidence>
<dbReference type="OrthoDB" id="2995154at2759"/>
<protein>
    <recommendedName>
        <fullName evidence="2">DUF6535 domain-containing protein</fullName>
    </recommendedName>
</protein>
<keyword evidence="1" id="KW-0472">Membrane</keyword>
<keyword evidence="4" id="KW-1185">Reference proteome</keyword>
<accession>A0A166JHL1</accession>
<feature type="transmembrane region" description="Helical" evidence="1">
    <location>
        <begin position="229"/>
        <end position="248"/>
    </location>
</feature>
<dbReference type="Proteomes" id="UP000076532">
    <property type="component" value="Unassembled WGS sequence"/>
</dbReference>
<evidence type="ECO:0000313" key="3">
    <source>
        <dbReference type="EMBL" id="KZP20866.1"/>
    </source>
</evidence>
<proteinExistence type="predicted"/>
<sequence>MDGKVAELEAARVHPRHGYHGATVHDHDQTSYDDPSSKIWSVYVEEAETYDKTLIEGWKADMDGILIFSGLFSASVTAFIMESYKTLIPSTNDSGHTVLLLSQISQQLANLSNGTITDIPPYRPFTPTDSALRVNAIWFLSLCFGLLCALAATLVQQWARHYTQAIERRPAPHKKARIRAYLYQGMESFGMRTVVEGIPTLMHIAVFLFFAGLVDWLFAMNHFVAKTTLVFVVFCPALYIFITFLPIFRPDSPYKSPLSGIFWRVLQFLGMLRYTDSSGSKNYFEGSMEQGRELLATQDLPGRYQRDEEALLWTMESLTDNIELEPFVEGIPAFLTSGPPTAHIMRQLVASNDSSLMERISGLLMTCKEPGGLTEDRRRRRAITCLNAISSLVMITPSVQWITTACGEDLSWKLKEFHDQSDAALRSAALATIDVVVMHLQSQILAAIWFENPKARGPMPSAPTRSSLNLPEEMTQGTLAKGLRVLHILDSMDGLIEIIPTIIPAIEDYGVLPLTEVLLARCQYYHIPQLLVNCKEPGPLNSRKRHRRALACLKATNAMASYNFVHTTTIEAIPAFIKDDTPDIAHFANCTTARLACHLQSNIVDSIWESSSRLPAADCLAYIKPFDLRDSCHSLAGHYRKLNALGVVNAFPEGLDKEELFRALRLGVTLEWPRRDTLQAQHYSKPEYLRLLSQDDIRRLGRLELRTSRGKQFSDFALVLKITLSRGHIAVLVAFISFVANSAFPTFPALEFIAETLHFLTQNLSARFASHRTQALLADTVRKCAFKLHTGIGHINISSSSDKQVGHNIINMLLSTLASIGDPDVVTDAKAVISDYLEQCDSKCKAATDTLKMLEATNSLVPFD</sequence>
<dbReference type="EMBL" id="KV417552">
    <property type="protein sequence ID" value="KZP20866.1"/>
    <property type="molecule type" value="Genomic_DNA"/>
</dbReference>
<dbReference type="STRING" id="436010.A0A166JHL1"/>
<keyword evidence="1" id="KW-0812">Transmembrane</keyword>
<feature type="domain" description="DUF6535" evidence="2">
    <location>
        <begin position="40"/>
        <end position="218"/>
    </location>
</feature>